<reference evidence="2" key="5">
    <citation type="journal article" date="2021" name="G3 (Bethesda)">
        <title>Aegilops tauschii genome assembly Aet v5.0 features greater sequence contiguity and improved annotation.</title>
        <authorList>
            <person name="Wang L."/>
            <person name="Zhu T."/>
            <person name="Rodriguez J.C."/>
            <person name="Deal K.R."/>
            <person name="Dubcovsky J."/>
            <person name="McGuire P.E."/>
            <person name="Lux T."/>
            <person name="Spannagl M."/>
            <person name="Mayer K.F.X."/>
            <person name="Baldrich P."/>
            <person name="Meyers B.C."/>
            <person name="Huo N."/>
            <person name="Gu Y.Q."/>
            <person name="Zhou H."/>
            <person name="Devos K.M."/>
            <person name="Bennetzen J.L."/>
            <person name="Unver T."/>
            <person name="Budak H."/>
            <person name="Gulick P.J."/>
            <person name="Galiba G."/>
            <person name="Kalapos B."/>
            <person name="Nelson D.R."/>
            <person name="Li P."/>
            <person name="You F.M."/>
            <person name="Luo M.C."/>
            <person name="Dvorak J."/>
        </authorList>
    </citation>
    <scope>NUCLEOTIDE SEQUENCE [LARGE SCALE GENOMIC DNA]</scope>
    <source>
        <strain evidence="2">cv. AL8/78</strain>
    </source>
</reference>
<name>A0A453CYY0_AEGTS</name>
<keyword evidence="1" id="KW-0812">Transmembrane</keyword>
<accession>A0A453CYY0</accession>
<evidence type="ECO:0000313" key="2">
    <source>
        <dbReference type="EnsemblPlants" id="AET2Gv21023000.24"/>
    </source>
</evidence>
<keyword evidence="1" id="KW-1133">Transmembrane helix</keyword>
<reference evidence="2" key="3">
    <citation type="journal article" date="2017" name="Nature">
        <title>Genome sequence of the progenitor of the wheat D genome Aegilops tauschii.</title>
        <authorList>
            <person name="Luo M.C."/>
            <person name="Gu Y.Q."/>
            <person name="Puiu D."/>
            <person name="Wang H."/>
            <person name="Twardziok S.O."/>
            <person name="Deal K.R."/>
            <person name="Huo N."/>
            <person name="Zhu T."/>
            <person name="Wang L."/>
            <person name="Wang Y."/>
            <person name="McGuire P.E."/>
            <person name="Liu S."/>
            <person name="Long H."/>
            <person name="Ramasamy R.K."/>
            <person name="Rodriguez J.C."/>
            <person name="Van S.L."/>
            <person name="Yuan L."/>
            <person name="Wang Z."/>
            <person name="Xia Z."/>
            <person name="Xiao L."/>
            <person name="Anderson O.D."/>
            <person name="Ouyang S."/>
            <person name="Liang Y."/>
            <person name="Zimin A.V."/>
            <person name="Pertea G."/>
            <person name="Qi P."/>
            <person name="Bennetzen J.L."/>
            <person name="Dai X."/>
            <person name="Dawson M.W."/>
            <person name="Muller H.G."/>
            <person name="Kugler K."/>
            <person name="Rivarola-Duarte L."/>
            <person name="Spannagl M."/>
            <person name="Mayer K.F.X."/>
            <person name="Lu F.H."/>
            <person name="Bevan M.W."/>
            <person name="Leroy P."/>
            <person name="Li P."/>
            <person name="You F.M."/>
            <person name="Sun Q."/>
            <person name="Liu Z."/>
            <person name="Lyons E."/>
            <person name="Wicker T."/>
            <person name="Salzberg S.L."/>
            <person name="Devos K.M."/>
            <person name="Dvorak J."/>
        </authorList>
    </citation>
    <scope>NUCLEOTIDE SEQUENCE [LARGE SCALE GENOMIC DNA]</scope>
    <source>
        <strain evidence="2">cv. AL8/78</strain>
    </source>
</reference>
<protein>
    <submittedName>
        <fullName evidence="2">Uncharacterized protein</fullName>
    </submittedName>
</protein>
<sequence length="190" mass="20752">MAGGTHGARRRPRWRPRLAAILPQLVDFATSEGSHSHQQFILAMVHHHCCEPEEATTATHIVTTGAATQQEGQRATPLASGAATQQRGGRAACRLCCNAALRTEAESARRRCCNEAHGRRLYCVPLVMHWSFCGAAGVAMERRRGCKSFVGDIVGAASMLFFVLGVAVLPWPWLPWSSRAARRCCRSSRS</sequence>
<proteinExistence type="predicted"/>
<reference evidence="2" key="4">
    <citation type="submission" date="2019-03" db="UniProtKB">
        <authorList>
            <consortium name="EnsemblPlants"/>
        </authorList>
    </citation>
    <scope>IDENTIFICATION</scope>
</reference>
<dbReference type="Gramene" id="AET2Gv21023000.24">
    <property type="protein sequence ID" value="AET2Gv21023000.24"/>
    <property type="gene ID" value="AET2Gv21023000"/>
</dbReference>
<dbReference type="EnsemblPlants" id="AET2Gv21023000.24">
    <property type="protein sequence ID" value="AET2Gv21023000.24"/>
    <property type="gene ID" value="AET2Gv21023000"/>
</dbReference>
<keyword evidence="1" id="KW-0472">Membrane</keyword>
<organism evidence="2 3">
    <name type="scientific">Aegilops tauschii subsp. strangulata</name>
    <name type="common">Goatgrass</name>
    <dbReference type="NCBI Taxonomy" id="200361"/>
    <lineage>
        <taxon>Eukaryota</taxon>
        <taxon>Viridiplantae</taxon>
        <taxon>Streptophyta</taxon>
        <taxon>Embryophyta</taxon>
        <taxon>Tracheophyta</taxon>
        <taxon>Spermatophyta</taxon>
        <taxon>Magnoliopsida</taxon>
        <taxon>Liliopsida</taxon>
        <taxon>Poales</taxon>
        <taxon>Poaceae</taxon>
        <taxon>BOP clade</taxon>
        <taxon>Pooideae</taxon>
        <taxon>Triticodae</taxon>
        <taxon>Triticeae</taxon>
        <taxon>Triticinae</taxon>
        <taxon>Aegilops</taxon>
    </lineage>
</organism>
<feature type="transmembrane region" description="Helical" evidence="1">
    <location>
        <begin position="149"/>
        <end position="173"/>
    </location>
</feature>
<evidence type="ECO:0000313" key="3">
    <source>
        <dbReference type="Proteomes" id="UP000015105"/>
    </source>
</evidence>
<reference evidence="3" key="2">
    <citation type="journal article" date="2017" name="Nat. Plants">
        <title>The Aegilops tauschii genome reveals multiple impacts of transposons.</title>
        <authorList>
            <person name="Zhao G."/>
            <person name="Zou C."/>
            <person name="Li K."/>
            <person name="Wang K."/>
            <person name="Li T."/>
            <person name="Gao L."/>
            <person name="Zhang X."/>
            <person name="Wang H."/>
            <person name="Yang Z."/>
            <person name="Liu X."/>
            <person name="Jiang W."/>
            <person name="Mao L."/>
            <person name="Kong X."/>
            <person name="Jiao Y."/>
            <person name="Jia J."/>
        </authorList>
    </citation>
    <scope>NUCLEOTIDE SEQUENCE [LARGE SCALE GENOMIC DNA]</scope>
    <source>
        <strain evidence="3">cv. AL8/78</strain>
    </source>
</reference>
<evidence type="ECO:0000256" key="1">
    <source>
        <dbReference type="SAM" id="Phobius"/>
    </source>
</evidence>
<dbReference type="Proteomes" id="UP000015105">
    <property type="component" value="Chromosome 2D"/>
</dbReference>
<keyword evidence="3" id="KW-1185">Reference proteome</keyword>
<dbReference type="AlphaFoldDB" id="A0A453CYY0"/>
<reference evidence="3" key="1">
    <citation type="journal article" date="2014" name="Science">
        <title>Ancient hybridizations among the ancestral genomes of bread wheat.</title>
        <authorList>
            <consortium name="International Wheat Genome Sequencing Consortium,"/>
            <person name="Marcussen T."/>
            <person name="Sandve S.R."/>
            <person name="Heier L."/>
            <person name="Spannagl M."/>
            <person name="Pfeifer M."/>
            <person name="Jakobsen K.S."/>
            <person name="Wulff B.B."/>
            <person name="Steuernagel B."/>
            <person name="Mayer K.F."/>
            <person name="Olsen O.A."/>
        </authorList>
    </citation>
    <scope>NUCLEOTIDE SEQUENCE [LARGE SCALE GENOMIC DNA]</scope>
    <source>
        <strain evidence="3">cv. AL8/78</strain>
    </source>
</reference>